<reference evidence="2" key="1">
    <citation type="submission" date="2005-09" db="EMBL/GenBank/DDBJ databases">
        <authorList>
            <person name="Mural R.J."/>
            <person name="Li P.W."/>
            <person name="Adams M.D."/>
            <person name="Amanatides P.G."/>
            <person name="Baden-Tillson H."/>
            <person name="Barnstead M."/>
            <person name="Chin S.H."/>
            <person name="Dew I."/>
            <person name="Evans C.A."/>
            <person name="Ferriera S."/>
            <person name="Flanigan M."/>
            <person name="Fosler C."/>
            <person name="Glodek A."/>
            <person name="Gu Z."/>
            <person name="Holt R.A."/>
            <person name="Jennings D."/>
            <person name="Kraft C.L."/>
            <person name="Lu F."/>
            <person name="Nguyen T."/>
            <person name="Nusskern D.R."/>
            <person name="Pfannkoch C.M."/>
            <person name="Sitter C."/>
            <person name="Sutton G.G."/>
            <person name="Venter J.C."/>
            <person name="Wang Z."/>
            <person name="Woodage T."/>
            <person name="Zheng X.H."/>
            <person name="Zhong F."/>
        </authorList>
    </citation>
    <scope>NUCLEOTIDE SEQUENCE [LARGE SCALE GENOMIC DNA]</scope>
    <source>
        <strain>BN</strain>
        <strain evidence="2">Sprague-Dawley</strain>
    </source>
</reference>
<evidence type="ECO:0000313" key="1">
    <source>
        <dbReference type="EMBL" id="EDL82504.1"/>
    </source>
</evidence>
<dbReference type="RGD" id="1565468">
    <property type="gene designation" value="Zzz3"/>
</dbReference>
<evidence type="ECO:0000313" key="2">
    <source>
        <dbReference type="Proteomes" id="UP000234681"/>
    </source>
</evidence>
<dbReference type="Proteomes" id="UP000234681">
    <property type="component" value="Chromosome 2"/>
</dbReference>
<dbReference type="AGR" id="RGD:1565468"/>
<accession>A6HWL8</accession>
<organism evidence="1 2">
    <name type="scientific">Rattus norvegicus</name>
    <name type="common">Rat</name>
    <dbReference type="NCBI Taxonomy" id="10116"/>
    <lineage>
        <taxon>Eukaryota</taxon>
        <taxon>Metazoa</taxon>
        <taxon>Chordata</taxon>
        <taxon>Craniata</taxon>
        <taxon>Vertebrata</taxon>
        <taxon>Euteleostomi</taxon>
        <taxon>Mammalia</taxon>
        <taxon>Eutheria</taxon>
        <taxon>Euarchontoglires</taxon>
        <taxon>Glires</taxon>
        <taxon>Rodentia</taxon>
        <taxon>Myomorpha</taxon>
        <taxon>Muroidea</taxon>
        <taxon>Muridae</taxon>
        <taxon>Murinae</taxon>
        <taxon>Rattus</taxon>
    </lineage>
</organism>
<protein>
    <submittedName>
        <fullName evidence="1">Similar to zinc finger, ZZ domain containing 3, isoform CRA_a</fullName>
    </submittedName>
</protein>
<name>A6HWL8_RAT</name>
<dbReference type="EMBL" id="CH473952">
    <property type="protein sequence ID" value="EDL82504.1"/>
    <property type="molecule type" value="Genomic_DNA"/>
</dbReference>
<sequence>MTDKDRCLETND</sequence>
<proteinExistence type="predicted"/>
<gene>
    <name evidence="3" type="primary">Zzz3</name>
    <name evidence="1" type="synonym">LOC310958</name>
    <name evidence="1" type="ORF">rCG_28557</name>
</gene>
<evidence type="ECO:0000313" key="3">
    <source>
        <dbReference type="RGD" id="1565468"/>
    </source>
</evidence>